<accession>A0A9N9QQH9</accession>
<evidence type="ECO:0000313" key="4">
    <source>
        <dbReference type="Proteomes" id="UP001152799"/>
    </source>
</evidence>
<protein>
    <submittedName>
        <fullName evidence="3">Uncharacterized protein</fullName>
    </submittedName>
</protein>
<feature type="transmembrane region" description="Helical" evidence="2">
    <location>
        <begin position="381"/>
        <end position="404"/>
    </location>
</feature>
<feature type="compositionally biased region" description="Basic and acidic residues" evidence="1">
    <location>
        <begin position="109"/>
        <end position="119"/>
    </location>
</feature>
<feature type="compositionally biased region" description="Basic and acidic residues" evidence="1">
    <location>
        <begin position="350"/>
        <end position="366"/>
    </location>
</feature>
<feature type="compositionally biased region" description="Basic and acidic residues" evidence="1">
    <location>
        <begin position="131"/>
        <end position="145"/>
    </location>
</feature>
<organism evidence="3 4">
    <name type="scientific">Ceutorhynchus assimilis</name>
    <name type="common">cabbage seed weevil</name>
    <dbReference type="NCBI Taxonomy" id="467358"/>
    <lineage>
        <taxon>Eukaryota</taxon>
        <taxon>Metazoa</taxon>
        <taxon>Ecdysozoa</taxon>
        <taxon>Arthropoda</taxon>
        <taxon>Hexapoda</taxon>
        <taxon>Insecta</taxon>
        <taxon>Pterygota</taxon>
        <taxon>Neoptera</taxon>
        <taxon>Endopterygota</taxon>
        <taxon>Coleoptera</taxon>
        <taxon>Polyphaga</taxon>
        <taxon>Cucujiformia</taxon>
        <taxon>Curculionidae</taxon>
        <taxon>Ceutorhynchinae</taxon>
        <taxon>Ceutorhynchus</taxon>
    </lineage>
</organism>
<dbReference type="OrthoDB" id="10066957at2759"/>
<dbReference type="EMBL" id="OU892282">
    <property type="protein sequence ID" value="CAG9769863.1"/>
    <property type="molecule type" value="Genomic_DNA"/>
</dbReference>
<reference evidence="3" key="1">
    <citation type="submission" date="2022-01" db="EMBL/GenBank/DDBJ databases">
        <authorList>
            <person name="King R."/>
        </authorList>
    </citation>
    <scope>NUCLEOTIDE SEQUENCE</scope>
</reference>
<name>A0A9N9QQH9_9CUCU</name>
<evidence type="ECO:0000313" key="3">
    <source>
        <dbReference type="EMBL" id="CAG9769863.1"/>
    </source>
</evidence>
<keyword evidence="2" id="KW-0812">Transmembrane</keyword>
<dbReference type="Gene3D" id="3.30.70.1820">
    <property type="entry name" value="L1 transposable element, RRM domain"/>
    <property type="match status" value="1"/>
</dbReference>
<keyword evidence="4" id="KW-1185">Reference proteome</keyword>
<gene>
    <name evidence="3" type="ORF">CEUTPL_LOCUS10337</name>
</gene>
<feature type="region of interest" description="Disordered" evidence="1">
    <location>
        <begin position="106"/>
        <end position="145"/>
    </location>
</feature>
<dbReference type="Proteomes" id="UP001152799">
    <property type="component" value="Chromosome 6"/>
</dbReference>
<sequence>MVFLKSLVLRKSDTSVISYSSKPHVYSHVVPKSVKDNHHRNDVINVDNQTGATRTTTKTEFYARNLSIIINQSDSGDITKESVTNFATTKVNSTIFEAVKRGKVANKNRTSDEKRERLKSIHLSMPSAHAQDTDSSRGIGEEHKDENTKILSKLDDVEQNMKENQLRVYGVPENTANVNEHLKGIFDTKLELKNIHIEYSYRIGKSSNETIKPRPVLVKFGNTFDRNQVFFNKKKFKNSSISVTEELTKKRYELLIFTKGKLGKEKVWTVGGKSIQETFNCNNFHLNRRYGGNTEQFCLEVAVVDTLKSSSLIDLEDSDEDEFETNGSVLNDEFQLHSKLQLKKPRTQGKQKDNSSEKTVIVDEHPAASPPPNLREVPPSWIVAALAAAALAGVVLGLASCLLLRPLCPTERQDVPGTPHNDPVSSNFDSSAVTPKKILITPENWLINLNTTTIPPSSKELLALEPSFALPYNTKDFPMFQLIKDTEYCIQNLPEDTDKDCIRPILLVIITTA</sequence>
<evidence type="ECO:0000256" key="1">
    <source>
        <dbReference type="SAM" id="MobiDB-lite"/>
    </source>
</evidence>
<evidence type="ECO:0000256" key="2">
    <source>
        <dbReference type="SAM" id="Phobius"/>
    </source>
</evidence>
<keyword evidence="2" id="KW-0472">Membrane</keyword>
<keyword evidence="2" id="KW-1133">Transmembrane helix</keyword>
<dbReference type="AlphaFoldDB" id="A0A9N9QQH9"/>
<proteinExistence type="predicted"/>
<feature type="region of interest" description="Disordered" evidence="1">
    <location>
        <begin position="342"/>
        <end position="373"/>
    </location>
</feature>